<evidence type="ECO:0000313" key="2">
    <source>
        <dbReference type="EMBL" id="KAF4414928.1"/>
    </source>
</evidence>
<reference evidence="2 3" key="1">
    <citation type="submission" date="2020-01" db="EMBL/GenBank/DDBJ databases">
        <title>Identification and distribution of gene clusters putatively required for synthesis of sphingolipid metabolism inhibitors in phylogenetically diverse species of the filamentous fungus Fusarium.</title>
        <authorList>
            <person name="Kim H.-S."/>
            <person name="Busman M."/>
            <person name="Brown D.W."/>
            <person name="Divon H."/>
            <person name="Uhlig S."/>
            <person name="Proctor R.H."/>
        </authorList>
    </citation>
    <scope>NUCLEOTIDE SEQUENCE [LARGE SCALE GENOMIC DNA]</scope>
    <source>
        <strain evidence="2 3">NRRL 13308</strain>
    </source>
</reference>
<comment type="caution">
    <text evidence="2">The sequence shown here is derived from an EMBL/GenBank/DDBJ whole genome shotgun (WGS) entry which is preliminary data.</text>
</comment>
<dbReference type="Proteomes" id="UP000536711">
    <property type="component" value="Unassembled WGS sequence"/>
</dbReference>
<evidence type="ECO:0000256" key="1">
    <source>
        <dbReference type="SAM" id="MobiDB-lite"/>
    </source>
</evidence>
<keyword evidence="3" id="KW-1185">Reference proteome</keyword>
<name>A0A8H4N898_9HYPO</name>
<gene>
    <name evidence="2" type="ORF">FACUT_13840</name>
</gene>
<protein>
    <submittedName>
        <fullName evidence="2">Uncharacterized protein</fullName>
    </submittedName>
</protein>
<dbReference type="AlphaFoldDB" id="A0A8H4N898"/>
<dbReference type="EMBL" id="JAADJF010000652">
    <property type="protein sequence ID" value="KAF4414928.1"/>
    <property type="molecule type" value="Genomic_DNA"/>
</dbReference>
<feature type="region of interest" description="Disordered" evidence="1">
    <location>
        <begin position="1"/>
        <end position="27"/>
    </location>
</feature>
<sequence length="106" mass="12001">MASSVTDFSCGRKQAEQHTLSQREAREKARADLDKIISSTDGNLTPTQVLAKMKELGRVEGERLRPIGRNSRMLPDVEEPIHIIMYRATCKTMDAYVEFVTMDRTA</sequence>
<evidence type="ECO:0000313" key="3">
    <source>
        <dbReference type="Proteomes" id="UP000536711"/>
    </source>
</evidence>
<proteinExistence type="predicted"/>
<dbReference type="OrthoDB" id="5102807at2759"/>
<organism evidence="2 3">
    <name type="scientific">Fusarium acutatum</name>
    <dbReference type="NCBI Taxonomy" id="78861"/>
    <lineage>
        <taxon>Eukaryota</taxon>
        <taxon>Fungi</taxon>
        <taxon>Dikarya</taxon>
        <taxon>Ascomycota</taxon>
        <taxon>Pezizomycotina</taxon>
        <taxon>Sordariomycetes</taxon>
        <taxon>Hypocreomycetidae</taxon>
        <taxon>Hypocreales</taxon>
        <taxon>Nectriaceae</taxon>
        <taxon>Fusarium</taxon>
        <taxon>Fusarium fujikuroi species complex</taxon>
    </lineage>
</organism>
<accession>A0A8H4N898</accession>
<feature type="compositionally biased region" description="Basic and acidic residues" evidence="1">
    <location>
        <begin position="13"/>
        <end position="27"/>
    </location>
</feature>